<dbReference type="InterPro" id="IPR032291">
    <property type="entry name" value="Abn2_C"/>
</dbReference>
<organism evidence="10 11">
    <name type="scientific">Lactobacillus crispatus</name>
    <dbReference type="NCBI Taxonomy" id="47770"/>
    <lineage>
        <taxon>Bacteria</taxon>
        <taxon>Bacillati</taxon>
        <taxon>Bacillota</taxon>
        <taxon>Bacilli</taxon>
        <taxon>Lactobacillales</taxon>
        <taxon>Lactobacillaceae</taxon>
        <taxon>Lactobacillus</taxon>
    </lineage>
</organism>
<dbReference type="InterPro" id="IPR023296">
    <property type="entry name" value="Glyco_hydro_beta-prop_sf"/>
</dbReference>
<comment type="caution">
    <text evidence="10">The sequence shown here is derived from an EMBL/GenBank/DDBJ whole genome shotgun (WGS) entry which is preliminary data.</text>
</comment>
<evidence type="ECO:0000256" key="4">
    <source>
        <dbReference type="ARBA" id="ARBA00023295"/>
    </source>
</evidence>
<dbReference type="AlphaFoldDB" id="A0A2M9WNY9"/>
<feature type="chain" id="PRO_5038793403" description="Extracellular endo-alpha-(1-&gt;5)-L-arabinanase C-terminal domain-containing protein" evidence="8">
    <location>
        <begin position="22"/>
        <end position="554"/>
    </location>
</feature>
<dbReference type="Pfam" id="PF16369">
    <property type="entry name" value="GH43_C"/>
    <property type="match status" value="1"/>
</dbReference>
<dbReference type="GO" id="GO:0005975">
    <property type="term" value="P:carbohydrate metabolic process"/>
    <property type="evidence" value="ECO:0007669"/>
    <property type="project" value="InterPro"/>
</dbReference>
<sequence>MHLSKKAKRHLLLGASAITVALVSVGLTSCSKPQAFKPSKWHTTMEKHPAIHDPSIVMVKDKSGKPHYYVFGTHVTEAESDDLVHWNVPFTTNYENPKKNIILGNFDKNLKVPFKWAGHNDADSAGGYAIWAPDVHYDKDYKWADGSKGAYLYYFANSSTWRRSVISVAASKSIKGPYTNVKPIVYSGFTKNDATDGSDRNIKYTKTNLPKLIKSGKVSGWSDKWNMPGGSEWNHFYAPNAIDPAVFTDAHGKTWMVYGSWSGGIFMLRINPKTGTAYYPGHDSKTKDGRIIDRYFGTKLLGGYHQSGEGPYIMYDKANKYYYLFITIGGLDYQGGYNIRMWRSKSPDGPYVDAKGQAAPSYKEATGSKINTKYGIKISGNYKLPGMDKSYKSCGHNSAIKTPNGQYFLVYHTRFSFDNNFQLRVHQMMMNKENWPVNLPFAYTDKKPSALAKNKIPGTYTFYNLGTQTSASDVARKEITLSENHLVTGGMTGKWKIEPKDSKTYYLTITSGKTKYNGVVTTQYDNEEKKSGWKIVLSAIGNYNETIWGFKDLK</sequence>
<dbReference type="EMBL" id="MKXG01000042">
    <property type="protein sequence ID" value="PJZ17128.1"/>
    <property type="molecule type" value="Genomic_DNA"/>
</dbReference>
<dbReference type="InterPro" id="IPR050727">
    <property type="entry name" value="GH43_arabinanases"/>
</dbReference>
<evidence type="ECO:0000256" key="1">
    <source>
        <dbReference type="ARBA" id="ARBA00004834"/>
    </source>
</evidence>
<keyword evidence="3 7" id="KW-0378">Hydrolase</keyword>
<evidence type="ECO:0000256" key="5">
    <source>
        <dbReference type="PIRSR" id="PIRSR606710-1"/>
    </source>
</evidence>
<feature type="site" description="Important for catalytic activity, responsible for pKa modulation of the active site Glu and correct orientation of both the proton donor and substrate" evidence="6">
    <location>
        <position position="243"/>
    </location>
</feature>
<keyword evidence="4 7" id="KW-0326">Glycosidase</keyword>
<proteinExistence type="inferred from homology"/>
<dbReference type="GO" id="GO:0004553">
    <property type="term" value="F:hydrolase activity, hydrolyzing O-glycosyl compounds"/>
    <property type="evidence" value="ECO:0007669"/>
    <property type="project" value="InterPro"/>
</dbReference>
<evidence type="ECO:0000313" key="10">
    <source>
        <dbReference type="EMBL" id="PJZ17128.1"/>
    </source>
</evidence>
<dbReference type="PANTHER" id="PTHR43301:SF3">
    <property type="entry name" value="ARABINAN ENDO-1,5-ALPHA-L-ARABINOSIDASE A-RELATED"/>
    <property type="match status" value="1"/>
</dbReference>
<comment type="pathway">
    <text evidence="1">Glycan metabolism; L-arabinan degradation.</text>
</comment>
<reference evidence="10 11" key="1">
    <citation type="submission" date="2016-10" db="EMBL/GenBank/DDBJ databases">
        <title>WGS of isloates from the oral cavity of healthy individuals.</title>
        <authorList>
            <person name="Sharma S."/>
            <person name="Pal V.K."/>
            <person name="Patil P.B."/>
            <person name="Korpole S."/>
            <person name="Grover V."/>
        </authorList>
    </citation>
    <scope>NUCLEOTIDE SEQUENCE [LARGE SCALE GENOMIC DNA]</scope>
    <source>
        <strain evidence="10 11">DISK12</strain>
    </source>
</reference>
<dbReference type="RefSeq" id="WP_100732648.1">
    <property type="nucleotide sequence ID" value="NZ_MKXG01000042.1"/>
</dbReference>
<dbReference type="Gene3D" id="2.40.128.10">
    <property type="match status" value="1"/>
</dbReference>
<dbReference type="Gene3D" id="2.115.10.20">
    <property type="entry name" value="Glycosyl hydrolase domain, family 43"/>
    <property type="match status" value="1"/>
</dbReference>
<feature type="active site" description="Proton donor" evidence="5">
    <location>
        <position position="309"/>
    </location>
</feature>
<dbReference type="PROSITE" id="PS51257">
    <property type="entry name" value="PROKAR_LIPOPROTEIN"/>
    <property type="match status" value="1"/>
</dbReference>
<name>A0A2M9WNY9_9LACO</name>
<evidence type="ECO:0000256" key="7">
    <source>
        <dbReference type="RuleBase" id="RU361187"/>
    </source>
</evidence>
<evidence type="ECO:0000259" key="9">
    <source>
        <dbReference type="Pfam" id="PF16369"/>
    </source>
</evidence>
<keyword evidence="8" id="KW-0732">Signal</keyword>
<gene>
    <name evidence="10" type="ORF">BHU41_07125</name>
</gene>
<feature type="domain" description="Extracellular endo-alpha-(1-&gt;5)-L-arabinanase C-terminal" evidence="9">
    <location>
        <begin position="440"/>
        <end position="549"/>
    </location>
</feature>
<dbReference type="Proteomes" id="UP000231914">
    <property type="component" value="Unassembled WGS sequence"/>
</dbReference>
<comment type="similarity">
    <text evidence="2 7">Belongs to the glycosyl hydrolase 43 family.</text>
</comment>
<dbReference type="SUPFAM" id="SSF75005">
    <property type="entry name" value="Arabinanase/levansucrase/invertase"/>
    <property type="match status" value="1"/>
</dbReference>
<dbReference type="InterPro" id="IPR006710">
    <property type="entry name" value="Glyco_hydro_43"/>
</dbReference>
<dbReference type="Pfam" id="PF04616">
    <property type="entry name" value="Glyco_hydro_43"/>
    <property type="match status" value="1"/>
</dbReference>
<evidence type="ECO:0000256" key="3">
    <source>
        <dbReference type="ARBA" id="ARBA00022801"/>
    </source>
</evidence>
<evidence type="ECO:0000256" key="2">
    <source>
        <dbReference type="ARBA" id="ARBA00009865"/>
    </source>
</evidence>
<dbReference type="CDD" id="cd18832">
    <property type="entry name" value="GH43_GsAbnA-like"/>
    <property type="match status" value="1"/>
</dbReference>
<evidence type="ECO:0000313" key="11">
    <source>
        <dbReference type="Proteomes" id="UP000231914"/>
    </source>
</evidence>
<accession>A0A2M9WNY9</accession>
<dbReference type="PANTHER" id="PTHR43301">
    <property type="entry name" value="ARABINAN ENDO-1,5-ALPHA-L-ARABINOSIDASE"/>
    <property type="match status" value="1"/>
</dbReference>
<feature type="active site" description="Proton acceptor" evidence="5">
    <location>
        <position position="53"/>
    </location>
</feature>
<protein>
    <recommendedName>
        <fullName evidence="9">Extracellular endo-alpha-(1-&gt;5)-L-arabinanase C-terminal domain-containing protein</fullName>
    </recommendedName>
</protein>
<feature type="signal peptide" evidence="8">
    <location>
        <begin position="1"/>
        <end position="21"/>
    </location>
</feature>
<evidence type="ECO:0000256" key="6">
    <source>
        <dbReference type="PIRSR" id="PIRSR606710-2"/>
    </source>
</evidence>
<evidence type="ECO:0000256" key="8">
    <source>
        <dbReference type="SAM" id="SignalP"/>
    </source>
</evidence>